<dbReference type="GO" id="GO:0005524">
    <property type="term" value="F:ATP binding"/>
    <property type="evidence" value="ECO:0007669"/>
    <property type="project" value="UniProtKB-UniRule"/>
</dbReference>
<dbReference type="InterPro" id="IPR052032">
    <property type="entry name" value="ATP-dep_AA_Ligase"/>
</dbReference>
<comment type="caution">
    <text evidence="7">The sequence shown here is derived from an EMBL/GenBank/DDBJ whole genome shotgun (WGS) entry which is preliminary data.</text>
</comment>
<dbReference type="GO" id="GO:0071555">
    <property type="term" value="P:cell wall organization"/>
    <property type="evidence" value="ECO:0007669"/>
    <property type="project" value="UniProtKB-KW"/>
</dbReference>
<dbReference type="GO" id="GO:0008716">
    <property type="term" value="F:D-alanine-D-alanine ligase activity"/>
    <property type="evidence" value="ECO:0007669"/>
    <property type="project" value="InterPro"/>
</dbReference>
<protein>
    <submittedName>
        <fullName evidence="7">Carbamoyl-phosphate-synthetase</fullName>
    </submittedName>
</protein>
<gene>
    <name evidence="7" type="ORF">COY90_05190</name>
</gene>
<dbReference type="AlphaFoldDB" id="A0A2M7QCT6"/>
<proteinExistence type="predicted"/>
<evidence type="ECO:0000313" key="7">
    <source>
        <dbReference type="EMBL" id="PIY68582.1"/>
    </source>
</evidence>
<evidence type="ECO:0000256" key="4">
    <source>
        <dbReference type="ARBA" id="ARBA00023316"/>
    </source>
</evidence>
<organism evidence="7 8">
    <name type="scientific">Candidatus Roizmanbacteria bacterium CG_4_10_14_0_8_um_filter_39_9</name>
    <dbReference type="NCBI Taxonomy" id="1974829"/>
    <lineage>
        <taxon>Bacteria</taxon>
        <taxon>Candidatus Roizmaniibacteriota</taxon>
    </lineage>
</organism>
<dbReference type="Pfam" id="PF07478">
    <property type="entry name" value="Dala_Dala_lig_C"/>
    <property type="match status" value="1"/>
</dbReference>
<dbReference type="Proteomes" id="UP000230108">
    <property type="component" value="Unassembled WGS sequence"/>
</dbReference>
<evidence type="ECO:0000256" key="1">
    <source>
        <dbReference type="ARBA" id="ARBA00022598"/>
    </source>
</evidence>
<accession>A0A2M7QCT6</accession>
<dbReference type="Gene3D" id="3.30.1490.20">
    <property type="entry name" value="ATP-grasp fold, A domain"/>
    <property type="match status" value="1"/>
</dbReference>
<keyword evidence="3 5" id="KW-0067">ATP-binding</keyword>
<keyword evidence="1" id="KW-0436">Ligase</keyword>
<feature type="domain" description="ATP-grasp" evidence="6">
    <location>
        <begin position="109"/>
        <end position="306"/>
    </location>
</feature>
<evidence type="ECO:0000256" key="3">
    <source>
        <dbReference type="ARBA" id="ARBA00022840"/>
    </source>
</evidence>
<reference evidence="8" key="1">
    <citation type="submission" date="2017-09" db="EMBL/GenBank/DDBJ databases">
        <title>Depth-based differentiation of microbial function through sediment-hosted aquifers and enrichment of novel symbionts in the deep terrestrial subsurface.</title>
        <authorList>
            <person name="Probst A.J."/>
            <person name="Ladd B."/>
            <person name="Jarett J.K."/>
            <person name="Geller-Mcgrath D.E."/>
            <person name="Sieber C.M.K."/>
            <person name="Emerson J.B."/>
            <person name="Anantharaman K."/>
            <person name="Thomas B.C."/>
            <person name="Malmstrom R."/>
            <person name="Stieglmeier M."/>
            <person name="Klingl A."/>
            <person name="Woyke T."/>
            <person name="Ryan C.M."/>
            <person name="Banfield J.F."/>
        </authorList>
    </citation>
    <scope>NUCLEOTIDE SEQUENCE [LARGE SCALE GENOMIC DNA]</scope>
</reference>
<dbReference type="PANTHER" id="PTHR43585:SF2">
    <property type="entry name" value="ATP-GRASP ENZYME FSQD"/>
    <property type="match status" value="1"/>
</dbReference>
<dbReference type="PANTHER" id="PTHR43585">
    <property type="entry name" value="FUMIPYRROLE BIOSYNTHESIS PROTEIN C"/>
    <property type="match status" value="1"/>
</dbReference>
<keyword evidence="2 5" id="KW-0547">Nucleotide-binding</keyword>
<dbReference type="InterPro" id="IPR011761">
    <property type="entry name" value="ATP-grasp"/>
</dbReference>
<dbReference type="SUPFAM" id="SSF52440">
    <property type="entry name" value="PreATP-grasp domain"/>
    <property type="match status" value="1"/>
</dbReference>
<evidence type="ECO:0000256" key="2">
    <source>
        <dbReference type="ARBA" id="ARBA00022741"/>
    </source>
</evidence>
<sequence length="401" mass="44833">MRQKKILLLGGSHQQIPSVTLAKKMGYYVITCDYLPNNPGHKFAHEYYNVSTTDKVCVLDLAKKLQIDGILCYASDPSAPTAAYVAEKIGLAGNPYSSIEILTNKDLFRKFLSENGFHTPKAHGYSALADAICDINSFKMPVMVKPVDSSGSKGITKISSKQDLKKAVEYALKFSRNKRFVVEEFIVRKGYQVSGDGFIVKGRLVFRCFGNDHFDSASPYPFSPVGSSYPLDMPTRIHDKIHSEIQRLFTLLKMKTGACNFDIQIDNDDNIYIIEIGPRNGGNSIPQVIKYATGVDMLKYSIKASMGDDCSDLQMVPTKGFWSANLIYANYEGTLKTVQIEKSLKKNNIVDLAMFMKRGATINPHLGYNNTLGIMILKYSSMTEMLEKINNIQKYVKIIPE</sequence>
<keyword evidence="4" id="KW-0961">Cell wall biogenesis/degradation</keyword>
<evidence type="ECO:0000259" key="6">
    <source>
        <dbReference type="PROSITE" id="PS50975"/>
    </source>
</evidence>
<evidence type="ECO:0000256" key="5">
    <source>
        <dbReference type="PROSITE-ProRule" id="PRU00409"/>
    </source>
</evidence>
<name>A0A2M7QCT6_9BACT</name>
<dbReference type="PROSITE" id="PS50975">
    <property type="entry name" value="ATP_GRASP"/>
    <property type="match status" value="1"/>
</dbReference>
<dbReference type="Gene3D" id="3.40.50.20">
    <property type="match status" value="1"/>
</dbReference>
<dbReference type="InterPro" id="IPR016185">
    <property type="entry name" value="PreATP-grasp_dom_sf"/>
</dbReference>
<dbReference type="Gene3D" id="3.30.470.20">
    <property type="entry name" value="ATP-grasp fold, B domain"/>
    <property type="match status" value="1"/>
</dbReference>
<dbReference type="GO" id="GO:0046872">
    <property type="term" value="F:metal ion binding"/>
    <property type="evidence" value="ECO:0007669"/>
    <property type="project" value="InterPro"/>
</dbReference>
<dbReference type="InterPro" id="IPR013815">
    <property type="entry name" value="ATP_grasp_subdomain_1"/>
</dbReference>
<dbReference type="SUPFAM" id="SSF56059">
    <property type="entry name" value="Glutathione synthetase ATP-binding domain-like"/>
    <property type="match status" value="1"/>
</dbReference>
<dbReference type="EMBL" id="PFLF01000110">
    <property type="protein sequence ID" value="PIY68582.1"/>
    <property type="molecule type" value="Genomic_DNA"/>
</dbReference>
<dbReference type="InterPro" id="IPR011095">
    <property type="entry name" value="Dala_Dala_lig_C"/>
</dbReference>
<evidence type="ECO:0000313" key="8">
    <source>
        <dbReference type="Proteomes" id="UP000230108"/>
    </source>
</evidence>